<gene>
    <name evidence="16" type="ORF">H4R34_001361</name>
</gene>
<evidence type="ECO:0000259" key="15">
    <source>
        <dbReference type="PROSITE" id="PS50067"/>
    </source>
</evidence>
<dbReference type="Gene3D" id="6.10.250.2520">
    <property type="match status" value="1"/>
</dbReference>
<dbReference type="PANTHER" id="PTHR47117">
    <property type="entry name" value="STAR-RELATED LIPID TRANSFER PROTEIN 9"/>
    <property type="match status" value="1"/>
</dbReference>
<evidence type="ECO:0000256" key="3">
    <source>
        <dbReference type="ARBA" id="ARBA00022448"/>
    </source>
</evidence>
<feature type="region of interest" description="Disordered" evidence="13">
    <location>
        <begin position="589"/>
        <end position="613"/>
    </location>
</feature>
<dbReference type="OrthoDB" id="3176171at2759"/>
<comment type="similarity">
    <text evidence="11">Belongs to the TRAFAC class myosin-kinesin ATPase superfamily. Kinesin family.</text>
</comment>
<evidence type="ECO:0000256" key="8">
    <source>
        <dbReference type="ARBA" id="ARBA00023054"/>
    </source>
</evidence>
<sequence length="1610" mass="176890">MSNAITVAVRCRPLNSRELARGAVNLIRMEGNQTIITKPVDPKDPKAKPEPKAFTFDHSYWSVDKNDSTYASQEAVFSDLGCTLLDHAFEGYNTCIFAYGQTGSGKSYTMVGYGEERGLTPMTCGELFERINANTNPNLKFNVEVSYIEIYCERVRDLLNPNSKGNLKVREHPSLGPYVEDLSKMVVTSHKDIEDLMVLGNKARTVAATQMNATSSRSHAVFTIILTQTRFDVETSLSTEKVSRVSLVDLAGSERANSTGAKGTRLKEGANINKSLTTLGKVISALADQGSATGKKAKDTFIPYRDSTLTWLLKDSLGGNSRTAMIAAISPADYDETLSTLRYADRAKRIVNKAVVNEDPNARLIRELKDELLQLRQKLAVFDPVSAGVRPDGTVLSEEDKHMLLQEAPEGTAFPLSLSSPAYAIKEQLQASEKLMSELNETWEEKLRKTQTIQQEREKVLEDLGICLDEDQVGLHTPKRMPHLVNLNEDPLMSECLIYNLKPGITKVGRLEPLDPASSPTVEIKLSGKVIRDHHCYFENLQGSVTLHPQPESLLLVNGRRLTEAKPLRSGYRIILGDNHVFRFNNPEEARRERERQAQPTGSTLASAPEALPLTPAAEELEKRPDSPTETIFSMSETVDWNYAWREATMGHMSSVDTLTRGLSELNSRPASRMNFPSSDSPYSDDDLLSVPSGRRGSSPGAGRVDCDSGVFAGYEDKCNLWQDSVAEDGANGSPLPSQYRDAVADMKRQLEVQRDQYEQRVRSLTLAHDKFLDFVPHTEFSPKQRHLLLPILAKWRSTRLVRLAQHLLQHAVLLKEANVAAQELSKQVVYQFTVLDQPVGANYSAVNRRSTRALIPRKPYSYWDASSDDLPPFALGTTDDDEDENNSQGAVGGLTLADRPRVAVRVVDMAHNAMYIWGWSDFAARVHRMRDQVNYVDRPAYFQHLAHRDPFYHDTPLKFTYLGLASVPLTSVASMVSPFTWEAPVVCPFTGRSIGRVKGALSVKATAAANTISDPAANATGSGTTEAMRALAIPARRGTWTSVDTAPFPRLPPEADTLSDVPEESEDGSQGDNVPLTANQLPVESYAGHALVLHLQITEISGLHEADCTELHCQFRASDLHPLLALGHPEFPVGAPIDQTLASSPVPQDAVYASAPVSGFGNGPAKVKFTQTVVIPVVRKRSAALLQSLHLNLEVYARVTPRVLHSWLNWDTMAETQFVATEPTTADLSRRREHPLTMPQTTSGLNGSASAMTFSHPPPPPRGFTNDMLLTEQHNLMAWVQICELGPDGHYCPVPFQALGGVDQGAFTIRQGIQRRIILTMGHSSGKQLEWGQIDQLTAGKIRLLDAKGRFTLDTSESGRKSVMMQPLSVLASTYRTEYRPDGNSYLQIQASWDSSIHECQYLNCITPKKHSVLLTVAWSLVLPKCTQPLEFQMDVAVQVAGRDSVKASRHAIASSFPTGNPALAMGLGSSTPTGPKRLTTLLLSPFSLPSPSTSGGGGGMASPTQSTASSALSPTLGSRTSSPRHSSQIDNGPTMDGLRRTSSSSQSSDSAYELNLGQAISRVSCIFELTLTPTRQLDVKELWRMNTASQYVRGEEYLPANWKPRDGR</sequence>
<feature type="compositionally biased region" description="Polar residues" evidence="13">
    <location>
        <begin position="1504"/>
        <end position="1533"/>
    </location>
</feature>
<evidence type="ECO:0000256" key="7">
    <source>
        <dbReference type="ARBA" id="ARBA00022840"/>
    </source>
</evidence>
<dbReference type="GO" id="GO:0005874">
    <property type="term" value="C:microtubule"/>
    <property type="evidence" value="ECO:0007669"/>
    <property type="project" value="UniProtKB-KW"/>
</dbReference>
<keyword evidence="10" id="KW-0206">Cytoskeleton</keyword>
<keyword evidence="5" id="KW-0493">Microtubule</keyword>
<evidence type="ECO:0000256" key="13">
    <source>
        <dbReference type="SAM" id="MobiDB-lite"/>
    </source>
</evidence>
<organism evidence="16 17">
    <name type="scientific">Dimargaris verticillata</name>
    <dbReference type="NCBI Taxonomy" id="2761393"/>
    <lineage>
        <taxon>Eukaryota</taxon>
        <taxon>Fungi</taxon>
        <taxon>Fungi incertae sedis</taxon>
        <taxon>Zoopagomycota</taxon>
        <taxon>Kickxellomycotina</taxon>
        <taxon>Dimargaritomycetes</taxon>
        <taxon>Dimargaritales</taxon>
        <taxon>Dimargaritaceae</taxon>
        <taxon>Dimargaris</taxon>
    </lineage>
</organism>
<feature type="region of interest" description="Disordered" evidence="13">
    <location>
        <begin position="1491"/>
        <end position="1552"/>
    </location>
</feature>
<feature type="region of interest" description="Disordered" evidence="13">
    <location>
        <begin position="1043"/>
        <end position="1076"/>
    </location>
</feature>
<evidence type="ECO:0000256" key="2">
    <source>
        <dbReference type="ARBA" id="ARBA00020751"/>
    </source>
</evidence>
<keyword evidence="4" id="KW-0963">Cytoplasm</keyword>
<keyword evidence="8 12" id="KW-0175">Coiled coil</keyword>
<name>A0A9W8EB05_9FUNG</name>
<dbReference type="InterPro" id="IPR027417">
    <property type="entry name" value="P-loop_NTPase"/>
</dbReference>
<dbReference type="GO" id="GO:0005524">
    <property type="term" value="F:ATP binding"/>
    <property type="evidence" value="ECO:0007669"/>
    <property type="project" value="UniProtKB-UniRule"/>
</dbReference>
<dbReference type="PROSITE" id="PS50067">
    <property type="entry name" value="KINESIN_MOTOR_2"/>
    <property type="match status" value="1"/>
</dbReference>
<dbReference type="InterPro" id="IPR000253">
    <property type="entry name" value="FHA_dom"/>
</dbReference>
<dbReference type="InterPro" id="IPR022164">
    <property type="entry name" value="Kinesin-like"/>
</dbReference>
<feature type="compositionally biased region" description="Low complexity" evidence="13">
    <location>
        <begin position="598"/>
        <end position="613"/>
    </location>
</feature>
<dbReference type="EMBL" id="JANBQB010000061">
    <property type="protein sequence ID" value="KAJ1983306.1"/>
    <property type="molecule type" value="Genomic_DNA"/>
</dbReference>
<dbReference type="Pfam" id="PF16183">
    <property type="entry name" value="Kinesin_assoc"/>
    <property type="match status" value="1"/>
</dbReference>
<dbReference type="CDD" id="cd01365">
    <property type="entry name" value="KISc_KIF1A_KIF1B"/>
    <property type="match status" value="1"/>
</dbReference>
<reference evidence="16" key="1">
    <citation type="submission" date="2022-07" db="EMBL/GenBank/DDBJ databases">
        <title>Phylogenomic reconstructions and comparative analyses of Kickxellomycotina fungi.</title>
        <authorList>
            <person name="Reynolds N.K."/>
            <person name="Stajich J.E."/>
            <person name="Barry K."/>
            <person name="Grigoriev I.V."/>
            <person name="Crous P."/>
            <person name="Smith M.E."/>
        </authorList>
    </citation>
    <scope>NUCLEOTIDE SEQUENCE</scope>
    <source>
        <strain evidence="16">RSA 567</strain>
    </source>
</reference>
<dbReference type="PROSITE" id="PS00411">
    <property type="entry name" value="KINESIN_MOTOR_1"/>
    <property type="match status" value="1"/>
</dbReference>
<keyword evidence="6 11" id="KW-0547">Nucleotide-binding</keyword>
<evidence type="ECO:0000259" key="14">
    <source>
        <dbReference type="PROSITE" id="PS50006"/>
    </source>
</evidence>
<keyword evidence="3" id="KW-0813">Transport</keyword>
<dbReference type="GO" id="GO:0008017">
    <property type="term" value="F:microtubule binding"/>
    <property type="evidence" value="ECO:0007669"/>
    <property type="project" value="InterPro"/>
</dbReference>
<dbReference type="InterPro" id="IPR032405">
    <property type="entry name" value="Kinesin_assoc"/>
</dbReference>
<evidence type="ECO:0000256" key="12">
    <source>
        <dbReference type="SAM" id="Coils"/>
    </source>
</evidence>
<feature type="region of interest" description="Disordered" evidence="13">
    <location>
        <begin position="668"/>
        <end position="703"/>
    </location>
</feature>
<evidence type="ECO:0000256" key="4">
    <source>
        <dbReference type="ARBA" id="ARBA00022490"/>
    </source>
</evidence>
<feature type="binding site" evidence="11">
    <location>
        <begin position="100"/>
        <end position="107"/>
    </location>
    <ligand>
        <name>ATP</name>
        <dbReference type="ChEBI" id="CHEBI:30616"/>
    </ligand>
</feature>
<evidence type="ECO:0000256" key="10">
    <source>
        <dbReference type="ARBA" id="ARBA00023212"/>
    </source>
</evidence>
<evidence type="ECO:0000313" key="16">
    <source>
        <dbReference type="EMBL" id="KAJ1983306.1"/>
    </source>
</evidence>
<dbReference type="Pfam" id="PF00225">
    <property type="entry name" value="Kinesin"/>
    <property type="match status" value="1"/>
</dbReference>
<feature type="domain" description="Kinesin motor" evidence="15">
    <location>
        <begin position="4"/>
        <end position="350"/>
    </location>
</feature>
<dbReference type="InterPro" id="IPR019821">
    <property type="entry name" value="Kinesin_motor_CS"/>
</dbReference>
<dbReference type="Proteomes" id="UP001151582">
    <property type="component" value="Unassembled WGS sequence"/>
</dbReference>
<proteinExistence type="inferred from homology"/>
<dbReference type="SUPFAM" id="SSF52540">
    <property type="entry name" value="P-loop containing nucleoside triphosphate hydrolases"/>
    <property type="match status" value="1"/>
</dbReference>
<dbReference type="InterPro" id="IPR001752">
    <property type="entry name" value="Kinesin_motor_dom"/>
</dbReference>
<dbReference type="Gene3D" id="3.40.850.10">
    <property type="entry name" value="Kinesin motor domain"/>
    <property type="match status" value="1"/>
</dbReference>
<feature type="coiled-coil region" evidence="12">
    <location>
        <begin position="741"/>
        <end position="768"/>
    </location>
</feature>
<dbReference type="GO" id="GO:0047496">
    <property type="term" value="P:vesicle transport along microtubule"/>
    <property type="evidence" value="ECO:0007669"/>
    <property type="project" value="UniProtKB-ARBA"/>
</dbReference>
<dbReference type="PANTHER" id="PTHR47117:SF10">
    <property type="entry name" value="KINESIN-LIKE PROTEIN KIF1B"/>
    <property type="match status" value="1"/>
</dbReference>
<evidence type="ECO:0000256" key="11">
    <source>
        <dbReference type="PROSITE-ProRule" id="PRU00283"/>
    </source>
</evidence>
<keyword evidence="7 11" id="KW-0067">ATP-binding</keyword>
<keyword evidence="17" id="KW-1185">Reference proteome</keyword>
<comment type="caution">
    <text evidence="16">The sequence shown here is derived from an EMBL/GenBank/DDBJ whole genome shotgun (WGS) entry which is preliminary data.</text>
</comment>
<dbReference type="GO" id="GO:0005546">
    <property type="term" value="F:phosphatidylinositol-4,5-bisphosphate binding"/>
    <property type="evidence" value="ECO:0007669"/>
    <property type="project" value="UniProtKB-ARBA"/>
</dbReference>
<feature type="compositionally biased region" description="Low complexity" evidence="13">
    <location>
        <begin position="689"/>
        <end position="703"/>
    </location>
</feature>
<dbReference type="CDD" id="cd22705">
    <property type="entry name" value="FHA_KIF1"/>
    <property type="match status" value="1"/>
</dbReference>
<dbReference type="Pfam" id="PF00498">
    <property type="entry name" value="FHA"/>
    <property type="match status" value="1"/>
</dbReference>
<evidence type="ECO:0000256" key="1">
    <source>
        <dbReference type="ARBA" id="ARBA00004245"/>
    </source>
</evidence>
<evidence type="ECO:0000313" key="17">
    <source>
        <dbReference type="Proteomes" id="UP001151582"/>
    </source>
</evidence>
<dbReference type="FunFam" id="3.40.850.10:FF:000047">
    <property type="entry name" value="Kinesin family protein"/>
    <property type="match status" value="1"/>
</dbReference>
<dbReference type="InterPro" id="IPR008984">
    <property type="entry name" value="SMAD_FHA_dom_sf"/>
</dbReference>
<evidence type="ECO:0000256" key="5">
    <source>
        <dbReference type="ARBA" id="ARBA00022701"/>
    </source>
</evidence>
<dbReference type="PROSITE" id="PS50006">
    <property type="entry name" value="FHA_DOMAIN"/>
    <property type="match status" value="1"/>
</dbReference>
<keyword evidence="9 11" id="KW-0505">Motor protein</keyword>
<dbReference type="Pfam" id="PF12473">
    <property type="entry name" value="DUF3694"/>
    <property type="match status" value="1"/>
</dbReference>
<dbReference type="InterPro" id="IPR036961">
    <property type="entry name" value="Kinesin_motor_dom_sf"/>
</dbReference>
<dbReference type="SUPFAM" id="SSF49879">
    <property type="entry name" value="SMAD/FHA domain"/>
    <property type="match status" value="1"/>
</dbReference>
<evidence type="ECO:0000256" key="9">
    <source>
        <dbReference type="ARBA" id="ARBA00023175"/>
    </source>
</evidence>
<protein>
    <recommendedName>
        <fullName evidence="2">Kinesin-like protein unc-104</fullName>
    </recommendedName>
</protein>
<evidence type="ECO:0000256" key="6">
    <source>
        <dbReference type="ARBA" id="ARBA00022741"/>
    </source>
</evidence>
<dbReference type="PRINTS" id="PR00380">
    <property type="entry name" value="KINESINHEAVY"/>
</dbReference>
<comment type="subcellular location">
    <subcellularLocation>
        <location evidence="1">Cytoplasm</location>
        <location evidence="1">Cytoskeleton</location>
    </subcellularLocation>
</comment>
<dbReference type="SMART" id="SM00129">
    <property type="entry name" value="KISc"/>
    <property type="match status" value="1"/>
</dbReference>
<feature type="domain" description="FHA" evidence="14">
    <location>
        <begin position="506"/>
        <end position="562"/>
    </location>
</feature>
<accession>A0A9W8EB05</accession>
<dbReference type="Gene3D" id="2.60.200.20">
    <property type="match status" value="1"/>
</dbReference>
<dbReference type="GO" id="GO:0008574">
    <property type="term" value="F:plus-end-directed microtubule motor activity"/>
    <property type="evidence" value="ECO:0007669"/>
    <property type="project" value="UniProtKB-ARBA"/>
</dbReference>